<dbReference type="SUPFAM" id="SSF81383">
    <property type="entry name" value="F-box domain"/>
    <property type="match status" value="1"/>
</dbReference>
<keyword evidence="4" id="KW-1185">Reference proteome</keyword>
<evidence type="ECO:0000256" key="1">
    <source>
        <dbReference type="SAM" id="MobiDB-lite"/>
    </source>
</evidence>
<accession>A0AAD8IC93</accession>
<dbReference type="AlphaFoldDB" id="A0AAD8IC93"/>
<dbReference type="EMBL" id="JAUIZM010000005">
    <property type="protein sequence ID" value="KAK1381882.1"/>
    <property type="molecule type" value="Genomic_DNA"/>
</dbReference>
<dbReference type="InterPro" id="IPR017451">
    <property type="entry name" value="F-box-assoc_interact_dom"/>
</dbReference>
<comment type="caution">
    <text evidence="3">The sequence shown here is derived from an EMBL/GenBank/DDBJ whole genome shotgun (WGS) entry which is preliminary data.</text>
</comment>
<evidence type="ECO:0000313" key="4">
    <source>
        <dbReference type="Proteomes" id="UP001237642"/>
    </source>
</evidence>
<gene>
    <name evidence="3" type="ORF">POM88_019617</name>
</gene>
<proteinExistence type="predicted"/>
<feature type="compositionally biased region" description="Basic residues" evidence="1">
    <location>
        <begin position="334"/>
        <end position="343"/>
    </location>
</feature>
<dbReference type="CDD" id="cd22157">
    <property type="entry name" value="F-box_AtFBW1-like"/>
    <property type="match status" value="1"/>
</dbReference>
<reference evidence="3" key="1">
    <citation type="submission" date="2023-02" db="EMBL/GenBank/DDBJ databases">
        <title>Genome of toxic invasive species Heracleum sosnowskyi carries increased number of genes despite the absence of recent whole-genome duplications.</title>
        <authorList>
            <person name="Schelkunov M."/>
            <person name="Shtratnikova V."/>
            <person name="Makarenko M."/>
            <person name="Klepikova A."/>
            <person name="Omelchenko D."/>
            <person name="Novikova G."/>
            <person name="Obukhova E."/>
            <person name="Bogdanov V."/>
            <person name="Penin A."/>
            <person name="Logacheva M."/>
        </authorList>
    </citation>
    <scope>NUCLEOTIDE SEQUENCE</scope>
    <source>
        <strain evidence="3">Hsosn_3</strain>
        <tissue evidence="3">Leaf</tissue>
    </source>
</reference>
<dbReference type="Pfam" id="PF08268">
    <property type="entry name" value="FBA_3"/>
    <property type="match status" value="1"/>
</dbReference>
<dbReference type="InterPro" id="IPR036047">
    <property type="entry name" value="F-box-like_dom_sf"/>
</dbReference>
<name>A0AAD8IC93_9APIA</name>
<dbReference type="InterPro" id="IPR013187">
    <property type="entry name" value="F-box-assoc_dom_typ3"/>
</dbReference>
<dbReference type="InterPro" id="IPR001810">
    <property type="entry name" value="F-box_dom"/>
</dbReference>
<dbReference type="PROSITE" id="PS50181">
    <property type="entry name" value="FBOX"/>
    <property type="match status" value="1"/>
</dbReference>
<dbReference type="Gene3D" id="1.20.1280.50">
    <property type="match status" value="1"/>
</dbReference>
<protein>
    <submittedName>
        <fullName evidence="3">F-box domain-containing protein</fullName>
    </submittedName>
</protein>
<dbReference type="PANTHER" id="PTHR31672">
    <property type="entry name" value="BNACNNG10540D PROTEIN"/>
    <property type="match status" value="1"/>
</dbReference>
<reference evidence="3" key="2">
    <citation type="submission" date="2023-05" db="EMBL/GenBank/DDBJ databases">
        <authorList>
            <person name="Schelkunov M.I."/>
        </authorList>
    </citation>
    <scope>NUCLEOTIDE SEQUENCE</scope>
    <source>
        <strain evidence="3">Hsosn_3</strain>
        <tissue evidence="3">Leaf</tissue>
    </source>
</reference>
<dbReference type="NCBIfam" id="TIGR01640">
    <property type="entry name" value="F_box_assoc_1"/>
    <property type="match status" value="1"/>
</dbReference>
<dbReference type="InterPro" id="IPR050796">
    <property type="entry name" value="SCF_F-box_component"/>
</dbReference>
<organism evidence="3 4">
    <name type="scientific">Heracleum sosnowskyi</name>
    <dbReference type="NCBI Taxonomy" id="360622"/>
    <lineage>
        <taxon>Eukaryota</taxon>
        <taxon>Viridiplantae</taxon>
        <taxon>Streptophyta</taxon>
        <taxon>Embryophyta</taxon>
        <taxon>Tracheophyta</taxon>
        <taxon>Spermatophyta</taxon>
        <taxon>Magnoliopsida</taxon>
        <taxon>eudicotyledons</taxon>
        <taxon>Gunneridae</taxon>
        <taxon>Pentapetalae</taxon>
        <taxon>asterids</taxon>
        <taxon>campanulids</taxon>
        <taxon>Apiales</taxon>
        <taxon>Apiaceae</taxon>
        <taxon>Apioideae</taxon>
        <taxon>apioid superclade</taxon>
        <taxon>Tordylieae</taxon>
        <taxon>Tordyliinae</taxon>
        <taxon>Heracleum</taxon>
    </lineage>
</organism>
<evidence type="ECO:0000259" key="2">
    <source>
        <dbReference type="PROSITE" id="PS50181"/>
    </source>
</evidence>
<dbReference type="SMART" id="SM00256">
    <property type="entry name" value="FBOX"/>
    <property type="match status" value="1"/>
</dbReference>
<dbReference type="Proteomes" id="UP001237642">
    <property type="component" value="Unassembled WGS sequence"/>
</dbReference>
<dbReference type="Pfam" id="PF00646">
    <property type="entry name" value="F-box"/>
    <property type="match status" value="1"/>
</dbReference>
<feature type="region of interest" description="Disordered" evidence="1">
    <location>
        <begin position="323"/>
        <end position="343"/>
    </location>
</feature>
<feature type="domain" description="F-box" evidence="2">
    <location>
        <begin position="1"/>
        <end position="43"/>
    </location>
</feature>
<evidence type="ECO:0000313" key="3">
    <source>
        <dbReference type="EMBL" id="KAK1381882.1"/>
    </source>
</evidence>
<sequence length="343" mass="39205">MELPYELVDEILYRVDVKHLLRCRCVSKRWCSVIDSNEFVKNHLKASIERNGGGILIRSKDKSLLADIESFDNGTAAIDISGELKRILNTGAVLVGSANGLFCVRLIRQNVLFLLNPCTRKFKKLPIVPTEDWFNCYGFGYDRVNDDYKVVIMEQRYRPTPGIMPIVYSLKGNTWAPITNAFTTENISFFGTIGMFVDGALHWKATNITSMSSMVVGFDLGLEQFREAKYCNGNMVLMNISMENSLVQEISANPVFTSFRSPRLLMYSKSLKKILFEVDGQKFVWYHLKSKAFKNVSTIPAMPAWFNSYMYIESLFPLVEDKQPSHEAKEKEQHQKKKISPVL</sequence>
<feature type="compositionally biased region" description="Basic and acidic residues" evidence="1">
    <location>
        <begin position="323"/>
        <end position="333"/>
    </location>
</feature>
<dbReference type="PANTHER" id="PTHR31672:SF13">
    <property type="entry name" value="F-BOX PROTEIN CPR30-LIKE"/>
    <property type="match status" value="1"/>
</dbReference>